<dbReference type="Proteomes" id="UP000811609">
    <property type="component" value="Chromosome 9"/>
</dbReference>
<dbReference type="PANTHER" id="PTHR32411:SF43">
    <property type="entry name" value="CYSTEINE-RICH REPEAT SECRETORY PROTEIN 38"/>
    <property type="match status" value="1"/>
</dbReference>
<dbReference type="EMBL" id="CM031817">
    <property type="protein sequence ID" value="KAG6641452.1"/>
    <property type="molecule type" value="Genomic_DNA"/>
</dbReference>
<dbReference type="PANTHER" id="PTHR32411">
    <property type="entry name" value="CYSTEINE-RICH REPEAT SECRETORY PROTEIN 38-RELATED"/>
    <property type="match status" value="1"/>
</dbReference>
<feature type="domain" description="Gnk2-homologous" evidence="4">
    <location>
        <begin position="138"/>
        <end position="249"/>
    </location>
</feature>
<sequence length="251" mass="28291">MSSSHIEFTSSIHLILMTFALLLQTVFGASPLYHFCSNSRNFTSSDPYESNLRKLLSVLNYKTPPQGFALGSLGKYQYQTHGLALCRGDVNASECKTCVNEASNEIHKRCPYNEGAIIWYDNCLLKYMNKYFFGQIDNENKFYMLNVKNVSNINPQVFNQQTRDLLSRLSKEASGNPKMYAVGEVEIMGDQSKKIKLYGLAQCTRDLSRTNCFKCLEGAIDGLPRCCDGKEGGRVVGGSCNVRYEIYPFVH</sequence>
<evidence type="ECO:0000259" key="4">
    <source>
        <dbReference type="PROSITE" id="PS51473"/>
    </source>
</evidence>
<comment type="caution">
    <text evidence="5">The sequence shown here is derived from an EMBL/GenBank/DDBJ whole genome shotgun (WGS) entry which is preliminary data.</text>
</comment>
<evidence type="ECO:0000256" key="2">
    <source>
        <dbReference type="ARBA" id="ARBA00022737"/>
    </source>
</evidence>
<organism evidence="5 7">
    <name type="scientific">Carya illinoinensis</name>
    <name type="common">Pecan</name>
    <dbReference type="NCBI Taxonomy" id="32201"/>
    <lineage>
        <taxon>Eukaryota</taxon>
        <taxon>Viridiplantae</taxon>
        <taxon>Streptophyta</taxon>
        <taxon>Embryophyta</taxon>
        <taxon>Tracheophyta</taxon>
        <taxon>Spermatophyta</taxon>
        <taxon>Magnoliopsida</taxon>
        <taxon>eudicotyledons</taxon>
        <taxon>Gunneridae</taxon>
        <taxon>Pentapetalae</taxon>
        <taxon>rosids</taxon>
        <taxon>fabids</taxon>
        <taxon>Fagales</taxon>
        <taxon>Juglandaceae</taxon>
        <taxon>Carya</taxon>
    </lineage>
</organism>
<proteinExistence type="predicted"/>
<evidence type="ECO:0000313" key="7">
    <source>
        <dbReference type="Proteomes" id="UP000811609"/>
    </source>
</evidence>
<reference evidence="6" key="2">
    <citation type="submission" date="2021-01" db="EMBL/GenBank/DDBJ databases">
        <authorList>
            <person name="Lovell J.T."/>
            <person name="Bentley N."/>
            <person name="Bhattarai G."/>
            <person name="Jenkins J.W."/>
            <person name="Sreedasyam A."/>
            <person name="Alarcon Y."/>
            <person name="Bock C."/>
            <person name="Boston L."/>
            <person name="Carlson J."/>
            <person name="Cervantes K."/>
            <person name="Clermont K."/>
            <person name="Krom N."/>
            <person name="Kubenka K."/>
            <person name="Mamidi S."/>
            <person name="Mattison C."/>
            <person name="Monteros M."/>
            <person name="Pisani C."/>
            <person name="Plott C."/>
            <person name="Rajasekar S."/>
            <person name="Rhein H.S."/>
            <person name="Rohla C."/>
            <person name="Song M."/>
            <person name="Hilaire R.S."/>
            <person name="Shu S."/>
            <person name="Wells L."/>
            <person name="Wang X."/>
            <person name="Webber J."/>
            <person name="Heerema R.J."/>
            <person name="Klein P."/>
            <person name="Conner P."/>
            <person name="Grauke L."/>
            <person name="Grimwood J."/>
            <person name="Schmutz J."/>
            <person name="Randall J.J."/>
        </authorList>
    </citation>
    <scope>NUCLEOTIDE SEQUENCE</scope>
    <source>
        <tissue evidence="6">Leaf</tissue>
    </source>
</reference>
<evidence type="ECO:0000313" key="6">
    <source>
        <dbReference type="EMBL" id="KAG6694975.1"/>
    </source>
</evidence>
<feature type="chain" id="PRO_5035743106" description="Gnk2-homologous domain-containing protein" evidence="3">
    <location>
        <begin position="29"/>
        <end position="251"/>
    </location>
</feature>
<dbReference type="PROSITE" id="PS51473">
    <property type="entry name" value="GNK2"/>
    <property type="match status" value="2"/>
</dbReference>
<dbReference type="CDD" id="cd23509">
    <property type="entry name" value="Gnk2-like"/>
    <property type="match status" value="2"/>
</dbReference>
<accession>A0A8T1PK62</accession>
<feature type="domain" description="Gnk2-homologous" evidence="4">
    <location>
        <begin position="30"/>
        <end position="132"/>
    </location>
</feature>
<reference evidence="5" key="1">
    <citation type="submission" date="2020-12" db="EMBL/GenBank/DDBJ databases">
        <title>WGS assembly of Carya illinoinensis cv. Pawnee.</title>
        <authorList>
            <person name="Platts A."/>
            <person name="Shu S."/>
            <person name="Wright S."/>
            <person name="Barry K."/>
            <person name="Edger P."/>
            <person name="Pires J.C."/>
            <person name="Schmutz J."/>
        </authorList>
    </citation>
    <scope>NUCLEOTIDE SEQUENCE</scope>
    <source>
        <tissue evidence="5">Leaf</tissue>
    </source>
</reference>
<evidence type="ECO:0000313" key="5">
    <source>
        <dbReference type="EMBL" id="KAG6641452.1"/>
    </source>
</evidence>
<evidence type="ECO:0000256" key="3">
    <source>
        <dbReference type="SAM" id="SignalP"/>
    </source>
</evidence>
<dbReference type="EMBL" id="CM031833">
    <property type="protein sequence ID" value="KAG6694975.1"/>
    <property type="molecule type" value="Genomic_DNA"/>
</dbReference>
<dbReference type="InterPro" id="IPR002902">
    <property type="entry name" value="GNK2"/>
</dbReference>
<dbReference type="Pfam" id="PF01657">
    <property type="entry name" value="Stress-antifung"/>
    <property type="match status" value="2"/>
</dbReference>
<gene>
    <name evidence="5" type="ORF">CIPAW_09G074300</name>
    <name evidence="6" type="ORF">I3842_09G073900</name>
</gene>
<protein>
    <recommendedName>
        <fullName evidence="4">Gnk2-homologous domain-containing protein</fullName>
    </recommendedName>
</protein>
<dbReference type="Proteomes" id="UP000811246">
    <property type="component" value="Chromosome 9"/>
</dbReference>
<name>A0A8T1PK62_CARIL</name>
<evidence type="ECO:0000256" key="1">
    <source>
        <dbReference type="ARBA" id="ARBA00022729"/>
    </source>
</evidence>
<dbReference type="FunFam" id="3.30.430.20:FF:000002">
    <property type="entry name" value="Cysteine-rich receptor-like protein kinase 10"/>
    <property type="match status" value="1"/>
</dbReference>
<dbReference type="AlphaFoldDB" id="A0A8T1PK62"/>
<keyword evidence="7" id="KW-1185">Reference proteome</keyword>
<keyword evidence="1 3" id="KW-0732">Signal</keyword>
<dbReference type="InterPro" id="IPR050581">
    <property type="entry name" value="CRR_secretory_protein"/>
</dbReference>
<feature type="signal peptide" evidence="3">
    <location>
        <begin position="1"/>
        <end position="28"/>
    </location>
</feature>
<keyword evidence="2" id="KW-0677">Repeat</keyword>